<evidence type="ECO:0000256" key="3">
    <source>
        <dbReference type="ARBA" id="ARBA00022748"/>
    </source>
</evidence>
<gene>
    <name evidence="11" type="ORF">D2S45_00155</name>
</gene>
<feature type="transmembrane region" description="Helical" evidence="7">
    <location>
        <begin position="462"/>
        <end position="480"/>
    </location>
</feature>
<feature type="compositionally biased region" description="Low complexity" evidence="6">
    <location>
        <begin position="148"/>
        <end position="158"/>
    </location>
</feature>
<feature type="signal peptide" evidence="8">
    <location>
        <begin position="1"/>
        <end position="19"/>
    </location>
</feature>
<dbReference type="PANTHER" id="PTHR32234">
    <property type="entry name" value="THIOL:DISULFIDE INTERCHANGE PROTEIN DSBD"/>
    <property type="match status" value="1"/>
</dbReference>
<keyword evidence="2 7" id="KW-0812">Transmembrane</keyword>
<dbReference type="InterPro" id="IPR028250">
    <property type="entry name" value="DsbDN"/>
</dbReference>
<dbReference type="Pfam" id="PF13899">
    <property type="entry name" value="Thioredoxin_7"/>
    <property type="match status" value="1"/>
</dbReference>
<evidence type="ECO:0000259" key="10">
    <source>
        <dbReference type="Pfam" id="PF11412"/>
    </source>
</evidence>
<organism evidence="11 12">
    <name type="scientific">Prevotella intermedia</name>
    <dbReference type="NCBI Taxonomy" id="28131"/>
    <lineage>
        <taxon>Bacteria</taxon>
        <taxon>Pseudomonadati</taxon>
        <taxon>Bacteroidota</taxon>
        <taxon>Bacteroidia</taxon>
        <taxon>Bacteroidales</taxon>
        <taxon>Prevotellaceae</taxon>
        <taxon>Prevotella</taxon>
    </lineage>
</organism>
<feature type="transmembrane region" description="Helical" evidence="7">
    <location>
        <begin position="393"/>
        <end position="417"/>
    </location>
</feature>
<evidence type="ECO:0000313" key="12">
    <source>
        <dbReference type="Proteomes" id="UP000283868"/>
    </source>
</evidence>
<dbReference type="Pfam" id="PF02683">
    <property type="entry name" value="DsbD_TM"/>
    <property type="match status" value="1"/>
</dbReference>
<dbReference type="Gene3D" id="3.40.30.10">
    <property type="entry name" value="Glutaredoxin"/>
    <property type="match status" value="1"/>
</dbReference>
<dbReference type="PANTHER" id="PTHR32234:SF0">
    <property type="entry name" value="THIOL:DISULFIDE INTERCHANGE PROTEIN DSBD"/>
    <property type="match status" value="1"/>
</dbReference>
<keyword evidence="3" id="KW-0201">Cytochrome c-type biogenesis</keyword>
<feature type="transmembrane region" description="Helical" evidence="7">
    <location>
        <begin position="277"/>
        <end position="299"/>
    </location>
</feature>
<evidence type="ECO:0000256" key="1">
    <source>
        <dbReference type="ARBA" id="ARBA00004141"/>
    </source>
</evidence>
<feature type="domain" description="Thiol:disulfide interchange protein DsbD N-terminal" evidence="10">
    <location>
        <begin position="31"/>
        <end position="140"/>
    </location>
</feature>
<feature type="transmembrane region" description="Helical" evidence="7">
    <location>
        <begin position="429"/>
        <end position="456"/>
    </location>
</feature>
<dbReference type="RefSeq" id="WP_124138958.1">
    <property type="nucleotide sequence ID" value="NZ_QXEM01000001.1"/>
</dbReference>
<reference evidence="11 12" key="1">
    <citation type="submission" date="2018-08" db="EMBL/GenBank/DDBJ databases">
        <title>Comparative analysis of Prevotella intermedia strains.</title>
        <authorList>
            <person name="Moon J.-H."/>
            <person name="Lee J.-H."/>
        </authorList>
    </citation>
    <scope>NUCLEOTIDE SEQUENCE [LARGE SCALE GENOMIC DNA]</scope>
    <source>
        <strain evidence="11 12">ATCC 15033</strain>
    </source>
</reference>
<protein>
    <submittedName>
        <fullName evidence="11">DUF255 domain-containing protein</fullName>
    </submittedName>
</protein>
<proteinExistence type="predicted"/>
<evidence type="ECO:0000256" key="7">
    <source>
        <dbReference type="SAM" id="Phobius"/>
    </source>
</evidence>
<feature type="region of interest" description="Disordered" evidence="6">
    <location>
        <begin position="146"/>
        <end position="171"/>
    </location>
</feature>
<feature type="transmembrane region" description="Helical" evidence="7">
    <location>
        <begin position="311"/>
        <end position="332"/>
    </location>
</feature>
<dbReference type="GO" id="GO:0015035">
    <property type="term" value="F:protein-disulfide reductase activity"/>
    <property type="evidence" value="ECO:0007669"/>
    <property type="project" value="TreeGrafter"/>
</dbReference>
<feature type="transmembrane region" description="Helical" evidence="7">
    <location>
        <begin position="353"/>
        <end position="381"/>
    </location>
</feature>
<sequence>MKSKILLALFALFNLTVMAQNPVRFSVQQKKVSPTEVDVIFTAKIDAGWHVYSTGLPAGGPTSASIKTEKAEGAQPVGKLTPRGKEINVFDKVFEMKLRYFEHNVSFVQKYKITGKTYKISGYMEYGACNDEMCMPPSSIEFNYTGNGPADAPAATEAPEAKEGETAEADGATALSATTDTAKTAQDGATLQGDSAQAAGVDAANPSDLWRPVIKELSEFSAGKDNKNHSLWYIFIMGVVGGFVALLTPCVWPIIPMTVSFFLKRAKDDKRKGIRDAVTYGISIIVIYMGLAAVITALFGPQKLNELATNAPFNIFFFLMLVVFALSFFGWFELRLPSSWGNAIDNKAAATTGLLSIFLMAFTLSLVSFSCTAPVVGLLLVQAATSGDWVAPTIGMFGFALALALPFTLFALFPTWLKQAPKSGSWMNMIKVVLGFIELAFAFKFLSVADLAYGWHILDRETFLAIWIVIFGLMGLYLIGRLKFPHDDPTQMAMPVPAIMLGMISLAFTIYMVPGLWGAPLKAVSAFAPPIYTQDFNLHHQEVEPKYKDYEEGMRAAAQAGKPVLLDFTGFGCVNCRKMEGAVWTNAEVAEKLNNDYILISLYVDDKTPLKEPIKVKRSDGTTRTLRTIGDKWSYLQESKFGYLAQPFYVTVDNQGNPLSGSFVYKEDIPGYLEFLDKGVENYKK</sequence>
<keyword evidence="4 7" id="KW-1133">Transmembrane helix</keyword>
<dbReference type="GO" id="GO:0045454">
    <property type="term" value="P:cell redox homeostasis"/>
    <property type="evidence" value="ECO:0007669"/>
    <property type="project" value="TreeGrafter"/>
</dbReference>
<keyword evidence="12" id="KW-1185">Reference proteome</keyword>
<feature type="domain" description="Cytochrome C biogenesis protein transmembrane" evidence="9">
    <location>
        <begin position="232"/>
        <end position="446"/>
    </location>
</feature>
<dbReference type="GO" id="GO:0016020">
    <property type="term" value="C:membrane"/>
    <property type="evidence" value="ECO:0007669"/>
    <property type="project" value="UniProtKB-SubCell"/>
</dbReference>
<keyword evidence="8" id="KW-0732">Signal</keyword>
<evidence type="ECO:0000256" key="6">
    <source>
        <dbReference type="SAM" id="MobiDB-lite"/>
    </source>
</evidence>
<dbReference type="Pfam" id="PF11412">
    <property type="entry name" value="DsbD_N"/>
    <property type="match status" value="1"/>
</dbReference>
<feature type="chain" id="PRO_5043188496" evidence="8">
    <location>
        <begin position="20"/>
        <end position="685"/>
    </location>
</feature>
<name>A0A3R8HKX2_PREIN</name>
<accession>A0A3R8HKX2</accession>
<comment type="caution">
    <text evidence="11">The sequence shown here is derived from an EMBL/GenBank/DDBJ whole genome shotgun (WGS) entry which is preliminary data.</text>
</comment>
<evidence type="ECO:0000259" key="9">
    <source>
        <dbReference type="Pfam" id="PF02683"/>
    </source>
</evidence>
<dbReference type="InterPro" id="IPR036249">
    <property type="entry name" value="Thioredoxin-like_sf"/>
</dbReference>
<dbReference type="InterPro" id="IPR003834">
    <property type="entry name" value="Cyt_c_assmbl_TM_dom"/>
</dbReference>
<dbReference type="GO" id="GO:0017004">
    <property type="term" value="P:cytochrome complex assembly"/>
    <property type="evidence" value="ECO:0007669"/>
    <property type="project" value="UniProtKB-KW"/>
</dbReference>
<evidence type="ECO:0000256" key="2">
    <source>
        <dbReference type="ARBA" id="ARBA00022692"/>
    </source>
</evidence>
<feature type="transmembrane region" description="Helical" evidence="7">
    <location>
        <begin position="231"/>
        <end position="256"/>
    </location>
</feature>
<evidence type="ECO:0000256" key="8">
    <source>
        <dbReference type="SAM" id="SignalP"/>
    </source>
</evidence>
<comment type="subcellular location">
    <subcellularLocation>
        <location evidence="1">Membrane</location>
        <topology evidence="1">Multi-pass membrane protein</topology>
    </subcellularLocation>
</comment>
<dbReference type="SUPFAM" id="SSF52833">
    <property type="entry name" value="Thioredoxin-like"/>
    <property type="match status" value="1"/>
</dbReference>
<keyword evidence="5 7" id="KW-0472">Membrane</keyword>
<dbReference type="Proteomes" id="UP000283868">
    <property type="component" value="Unassembled WGS sequence"/>
</dbReference>
<dbReference type="AlphaFoldDB" id="A0A3R8HKX2"/>
<evidence type="ECO:0000256" key="4">
    <source>
        <dbReference type="ARBA" id="ARBA00022989"/>
    </source>
</evidence>
<dbReference type="EMBL" id="QXEN01000001">
    <property type="protein sequence ID" value="RRF88546.1"/>
    <property type="molecule type" value="Genomic_DNA"/>
</dbReference>
<evidence type="ECO:0000256" key="5">
    <source>
        <dbReference type="ARBA" id="ARBA00023136"/>
    </source>
</evidence>
<feature type="transmembrane region" description="Helical" evidence="7">
    <location>
        <begin position="492"/>
        <end position="517"/>
    </location>
</feature>
<evidence type="ECO:0000313" key="11">
    <source>
        <dbReference type="EMBL" id="RRF88546.1"/>
    </source>
</evidence>